<dbReference type="InterPro" id="IPR008160">
    <property type="entry name" value="Collagen"/>
</dbReference>
<feature type="chain" id="PRO_5043889418" evidence="2">
    <location>
        <begin position="22"/>
        <end position="262"/>
    </location>
</feature>
<feature type="region of interest" description="Disordered" evidence="1">
    <location>
        <begin position="24"/>
        <end position="54"/>
    </location>
</feature>
<dbReference type="EMBL" id="JARKIK010000017">
    <property type="protein sequence ID" value="KAK8746722.1"/>
    <property type="molecule type" value="Genomic_DNA"/>
</dbReference>
<feature type="compositionally biased region" description="Low complexity" evidence="1">
    <location>
        <begin position="245"/>
        <end position="262"/>
    </location>
</feature>
<dbReference type="PANTHER" id="PTHR24023:SF1082">
    <property type="entry name" value="COLLAGEN TRIPLE HELIX REPEAT"/>
    <property type="match status" value="1"/>
</dbReference>
<reference evidence="3 4" key="1">
    <citation type="journal article" date="2024" name="BMC Genomics">
        <title>Genome assembly of redclaw crayfish (Cherax quadricarinatus) provides insights into its immune adaptation and hypoxia tolerance.</title>
        <authorList>
            <person name="Liu Z."/>
            <person name="Zheng J."/>
            <person name="Li H."/>
            <person name="Fang K."/>
            <person name="Wang S."/>
            <person name="He J."/>
            <person name="Zhou D."/>
            <person name="Weng S."/>
            <person name="Chi M."/>
            <person name="Gu Z."/>
            <person name="He J."/>
            <person name="Li F."/>
            <person name="Wang M."/>
        </authorList>
    </citation>
    <scope>NUCLEOTIDE SEQUENCE [LARGE SCALE GENOMIC DNA]</scope>
    <source>
        <strain evidence="3">ZL_2023a</strain>
    </source>
</reference>
<keyword evidence="4" id="KW-1185">Reference proteome</keyword>
<sequence length="262" mass="26335">GDMVSWALLLAVCGVATLTHASPTYPGDGDALRGGEGEGEGGGGGGGGGGEGGAEEVVEARKEGLVSRWKHLKHQLLGLKCSPEDDLNTLNRRTRSLFTVGYSGCSCADLAALAAQITIFEDDVKTIVEMENKLTLIATAIKQLGIWVDSGVRGPQGPDGPPGSPGPAGLPGEIGHKGSITSRTRQGVPGPPGHPGPPGPQGPIGETGDCIKGNKGTRGKKGEPGSQIPGHRGLPGPPGPRGDPAPDLNAVRAAAAATVKKQ</sequence>
<dbReference type="AlphaFoldDB" id="A0AAW0XSC8"/>
<evidence type="ECO:0000313" key="4">
    <source>
        <dbReference type="Proteomes" id="UP001445076"/>
    </source>
</evidence>
<keyword evidence="2" id="KW-0732">Signal</keyword>
<dbReference type="Proteomes" id="UP001445076">
    <property type="component" value="Unassembled WGS sequence"/>
</dbReference>
<dbReference type="PANTHER" id="PTHR24023">
    <property type="entry name" value="COLLAGEN ALPHA"/>
    <property type="match status" value="1"/>
</dbReference>
<gene>
    <name evidence="3" type="ORF">OTU49_017164</name>
</gene>
<feature type="compositionally biased region" description="Pro residues" evidence="1">
    <location>
        <begin position="189"/>
        <end position="201"/>
    </location>
</feature>
<dbReference type="InterPro" id="IPR050149">
    <property type="entry name" value="Collagen_superfamily"/>
</dbReference>
<proteinExistence type="predicted"/>
<evidence type="ECO:0000256" key="2">
    <source>
        <dbReference type="SAM" id="SignalP"/>
    </source>
</evidence>
<name>A0AAW0XSC8_CHEQU</name>
<protein>
    <submittedName>
        <fullName evidence="3">Uncharacterized protein</fullName>
    </submittedName>
</protein>
<feature type="signal peptide" evidence="2">
    <location>
        <begin position="1"/>
        <end position="21"/>
    </location>
</feature>
<accession>A0AAW0XSC8</accession>
<organism evidence="3 4">
    <name type="scientific">Cherax quadricarinatus</name>
    <name type="common">Australian red claw crayfish</name>
    <dbReference type="NCBI Taxonomy" id="27406"/>
    <lineage>
        <taxon>Eukaryota</taxon>
        <taxon>Metazoa</taxon>
        <taxon>Ecdysozoa</taxon>
        <taxon>Arthropoda</taxon>
        <taxon>Crustacea</taxon>
        <taxon>Multicrustacea</taxon>
        <taxon>Malacostraca</taxon>
        <taxon>Eumalacostraca</taxon>
        <taxon>Eucarida</taxon>
        <taxon>Decapoda</taxon>
        <taxon>Pleocyemata</taxon>
        <taxon>Astacidea</taxon>
        <taxon>Parastacoidea</taxon>
        <taxon>Parastacidae</taxon>
        <taxon>Cherax</taxon>
    </lineage>
</organism>
<dbReference type="GO" id="GO:0005615">
    <property type="term" value="C:extracellular space"/>
    <property type="evidence" value="ECO:0007669"/>
    <property type="project" value="TreeGrafter"/>
</dbReference>
<dbReference type="GO" id="GO:0031012">
    <property type="term" value="C:extracellular matrix"/>
    <property type="evidence" value="ECO:0007669"/>
    <property type="project" value="TreeGrafter"/>
</dbReference>
<comment type="caution">
    <text evidence="3">The sequence shown here is derived from an EMBL/GenBank/DDBJ whole genome shotgun (WGS) entry which is preliminary data.</text>
</comment>
<feature type="non-terminal residue" evidence="3">
    <location>
        <position position="1"/>
    </location>
</feature>
<evidence type="ECO:0000313" key="3">
    <source>
        <dbReference type="EMBL" id="KAK8746722.1"/>
    </source>
</evidence>
<feature type="region of interest" description="Disordered" evidence="1">
    <location>
        <begin position="152"/>
        <end position="262"/>
    </location>
</feature>
<dbReference type="Pfam" id="PF01391">
    <property type="entry name" value="Collagen"/>
    <property type="match status" value="1"/>
</dbReference>
<evidence type="ECO:0000256" key="1">
    <source>
        <dbReference type="SAM" id="MobiDB-lite"/>
    </source>
</evidence>
<feature type="compositionally biased region" description="Gly residues" evidence="1">
    <location>
        <begin position="40"/>
        <end position="52"/>
    </location>
</feature>